<evidence type="ECO:0000313" key="2">
    <source>
        <dbReference type="Proteomes" id="UP000018688"/>
    </source>
</evidence>
<name>V8CK38_9HELI</name>
<organism evidence="1 2">
    <name type="scientific">Helicobacter canis NCTC 12740</name>
    <dbReference type="NCBI Taxonomy" id="1357399"/>
    <lineage>
        <taxon>Bacteria</taxon>
        <taxon>Pseudomonadati</taxon>
        <taxon>Campylobacterota</taxon>
        <taxon>Epsilonproteobacteria</taxon>
        <taxon>Campylobacterales</taxon>
        <taxon>Helicobacteraceae</taxon>
        <taxon>Helicobacter</taxon>
    </lineage>
</organism>
<evidence type="ECO:0000313" key="1">
    <source>
        <dbReference type="EMBL" id="ETD27768.1"/>
    </source>
</evidence>
<dbReference type="PATRIC" id="fig|1357399.3.peg.724"/>
<sequence length="61" mass="6561">MPNLPPKSLHIVVCTHQDGYIYGSEILRPIIVGAANMGEERVRSLQDSITAKLRLGGGASE</sequence>
<dbReference type="RefSeq" id="WP_023929614.1">
    <property type="nucleotide sequence ID" value="NZ_KI669458.1"/>
</dbReference>
<accession>V8CK38</accession>
<proteinExistence type="predicted"/>
<dbReference type="STRING" id="1357399.HMPREF2087_00689"/>
<dbReference type="AlphaFoldDB" id="V8CK38"/>
<keyword evidence="2" id="KW-1185">Reference proteome</keyword>
<gene>
    <name evidence="1" type="ORF">HMPREF2087_00689</name>
</gene>
<dbReference type="EMBL" id="AZJJ01000001">
    <property type="protein sequence ID" value="ETD27768.1"/>
    <property type="molecule type" value="Genomic_DNA"/>
</dbReference>
<reference evidence="1 2" key="1">
    <citation type="submission" date="2013-10" db="EMBL/GenBank/DDBJ databases">
        <title>The Genome Sequence of Helicobacter canis NCTC 12740.</title>
        <authorList>
            <consortium name="The Broad Institute Genomics Platform"/>
            <person name="Earl A."/>
            <person name="Fox J.G."/>
            <person name="Shen Z."/>
            <person name="Young S.K."/>
            <person name="Zeng Q."/>
            <person name="Gargeya S."/>
            <person name="Fitzgerald M."/>
            <person name="Abouelleil A."/>
            <person name="Alvarado L."/>
            <person name="Chapman S.B."/>
            <person name="Gainer-Dewar J."/>
            <person name="Goldberg J."/>
            <person name="Griggs A."/>
            <person name="Gujja S."/>
            <person name="Hansen M."/>
            <person name="Howarth C."/>
            <person name="Imamovic A."/>
            <person name="Ireland A."/>
            <person name="Larimer J."/>
            <person name="McCowan C."/>
            <person name="Murphy C."/>
            <person name="Pearson M."/>
            <person name="Poon T.W."/>
            <person name="Priest M."/>
            <person name="Roberts A."/>
            <person name="Saif S."/>
            <person name="Shea T."/>
            <person name="Sykes S."/>
            <person name="Wortman J."/>
            <person name="Nusbaum C."/>
            <person name="Birren B."/>
        </authorList>
    </citation>
    <scope>NUCLEOTIDE SEQUENCE [LARGE SCALE GENOMIC DNA]</scope>
    <source>
        <strain evidence="1 2">NCTC 12740</strain>
    </source>
</reference>
<dbReference type="Proteomes" id="UP000018688">
    <property type="component" value="Unassembled WGS sequence"/>
</dbReference>
<comment type="caution">
    <text evidence="1">The sequence shown here is derived from an EMBL/GenBank/DDBJ whole genome shotgun (WGS) entry which is preliminary data.</text>
</comment>
<dbReference type="HOGENOM" id="CLU_2916196_0_0_7"/>
<protein>
    <submittedName>
        <fullName evidence="1">Uncharacterized protein</fullName>
    </submittedName>
</protein>